<evidence type="ECO:0000256" key="8">
    <source>
        <dbReference type="PIRSR" id="PIRSR602403-1"/>
    </source>
</evidence>
<dbReference type="AlphaFoldDB" id="A0A238XWF8"/>
<protein>
    <submittedName>
        <fullName evidence="11">Cytochrome P450</fullName>
    </submittedName>
</protein>
<accession>A0A238XWF8</accession>
<dbReference type="EMBL" id="FZNW01000012">
    <property type="protein sequence ID" value="SNR62319.1"/>
    <property type="molecule type" value="Genomic_DNA"/>
</dbReference>
<dbReference type="Proteomes" id="UP000198348">
    <property type="component" value="Unassembled WGS sequence"/>
</dbReference>
<evidence type="ECO:0000256" key="6">
    <source>
        <dbReference type="ARBA" id="ARBA00023004"/>
    </source>
</evidence>
<organism evidence="11 12">
    <name type="scientific">Haloechinothrix alba</name>
    <dbReference type="NCBI Taxonomy" id="664784"/>
    <lineage>
        <taxon>Bacteria</taxon>
        <taxon>Bacillati</taxon>
        <taxon>Actinomycetota</taxon>
        <taxon>Actinomycetes</taxon>
        <taxon>Pseudonocardiales</taxon>
        <taxon>Pseudonocardiaceae</taxon>
        <taxon>Haloechinothrix</taxon>
    </lineage>
</organism>
<dbReference type="PRINTS" id="PR00465">
    <property type="entry name" value="EP450IV"/>
</dbReference>
<dbReference type="OrthoDB" id="5290182at2"/>
<evidence type="ECO:0000256" key="10">
    <source>
        <dbReference type="SAM" id="MobiDB-lite"/>
    </source>
</evidence>
<dbReference type="Gene3D" id="1.10.630.10">
    <property type="entry name" value="Cytochrome P450"/>
    <property type="match status" value="1"/>
</dbReference>
<keyword evidence="5 9" id="KW-0560">Oxidoreductase</keyword>
<dbReference type="GO" id="GO:0020037">
    <property type="term" value="F:heme binding"/>
    <property type="evidence" value="ECO:0007669"/>
    <property type="project" value="InterPro"/>
</dbReference>
<gene>
    <name evidence="11" type="ORF">SAMN06265360_11289</name>
</gene>
<dbReference type="InterPro" id="IPR036396">
    <property type="entry name" value="Cyt_P450_sf"/>
</dbReference>
<feature type="region of interest" description="Disordered" evidence="10">
    <location>
        <begin position="1"/>
        <end position="37"/>
    </location>
</feature>
<dbReference type="GO" id="GO:0004497">
    <property type="term" value="F:monooxygenase activity"/>
    <property type="evidence" value="ECO:0007669"/>
    <property type="project" value="UniProtKB-KW"/>
</dbReference>
<comment type="cofactor">
    <cofactor evidence="1 8">
        <name>heme</name>
        <dbReference type="ChEBI" id="CHEBI:30413"/>
    </cofactor>
</comment>
<dbReference type="InterPro" id="IPR017972">
    <property type="entry name" value="Cyt_P450_CS"/>
</dbReference>
<keyword evidence="3 8" id="KW-0349">Heme</keyword>
<dbReference type="InterPro" id="IPR001128">
    <property type="entry name" value="Cyt_P450"/>
</dbReference>
<evidence type="ECO:0000313" key="12">
    <source>
        <dbReference type="Proteomes" id="UP000198348"/>
    </source>
</evidence>
<evidence type="ECO:0000256" key="4">
    <source>
        <dbReference type="ARBA" id="ARBA00022723"/>
    </source>
</evidence>
<keyword evidence="6 8" id="KW-0408">Iron</keyword>
<keyword evidence="12" id="KW-1185">Reference proteome</keyword>
<evidence type="ECO:0000256" key="3">
    <source>
        <dbReference type="ARBA" id="ARBA00022617"/>
    </source>
</evidence>
<dbReference type="CDD" id="cd11045">
    <property type="entry name" value="CYP136-like"/>
    <property type="match status" value="1"/>
</dbReference>
<comment type="similarity">
    <text evidence="2 9">Belongs to the cytochrome P450 family.</text>
</comment>
<evidence type="ECO:0000256" key="5">
    <source>
        <dbReference type="ARBA" id="ARBA00023002"/>
    </source>
</evidence>
<dbReference type="InterPro" id="IPR002403">
    <property type="entry name" value="Cyt_P450_E_grp-IV"/>
</dbReference>
<dbReference type="GO" id="GO:0016125">
    <property type="term" value="P:sterol metabolic process"/>
    <property type="evidence" value="ECO:0007669"/>
    <property type="project" value="TreeGrafter"/>
</dbReference>
<dbReference type="PROSITE" id="PS00086">
    <property type="entry name" value="CYTOCHROME_P450"/>
    <property type="match status" value="1"/>
</dbReference>
<evidence type="ECO:0000256" key="2">
    <source>
        <dbReference type="ARBA" id="ARBA00010617"/>
    </source>
</evidence>
<dbReference type="PANTHER" id="PTHR24286:SF24">
    <property type="entry name" value="LANOSTEROL 14-ALPHA DEMETHYLASE"/>
    <property type="match status" value="1"/>
</dbReference>
<evidence type="ECO:0000313" key="11">
    <source>
        <dbReference type="EMBL" id="SNR62319.1"/>
    </source>
</evidence>
<sequence>MTGVTSKVQAAARSVSERVPSRVRPLAEPPPGSGLKPVPGDYGLPLIGHSISALTDMLGFFRRRYARFGPVQWIGLLGTKVVAVNGPEALERVAINRDKAFANEGFYEYLIGPFFHRGIMLMDFDEHRHHRRIMQQAFTKDRLVGYLGAMNPSIERGVARWHPDDRFPIYTAAKQLTLDIATDVFVGDDVGADADRINKAFVDAVHGGHAVVRANVPGGTWARGLRGRRVLEEYFRRQLPAKRAGHGDDLFSVLCRAESEDGERYSDEDIVNHMIFVLMAAHDTSTITLAMMAYYLGRYPEWQERARAESQELGKPALDYEDLDRLPALDMVFAEAMRINAPVGGLFREAVADTELLGHYIPAGTKVVAGIYPTQRMKEWWPDPDTFDPERFAEHRREDKVHRYAWAPFGGGVHKCIGMHFGSMEVKAIMHQMLLRFRWSVPAGYEPPMRYGTGPTPTDGLPIHLERLPHPAVPR</sequence>
<evidence type="ECO:0000256" key="9">
    <source>
        <dbReference type="RuleBase" id="RU000461"/>
    </source>
</evidence>
<feature type="binding site" description="axial binding residue" evidence="8">
    <location>
        <position position="416"/>
    </location>
    <ligand>
        <name>heme</name>
        <dbReference type="ChEBI" id="CHEBI:30413"/>
    </ligand>
    <ligandPart>
        <name>Fe</name>
        <dbReference type="ChEBI" id="CHEBI:18248"/>
    </ligandPart>
</feature>
<name>A0A238XWF8_9PSEU</name>
<evidence type="ECO:0000256" key="7">
    <source>
        <dbReference type="ARBA" id="ARBA00023033"/>
    </source>
</evidence>
<dbReference type="GO" id="GO:0016705">
    <property type="term" value="F:oxidoreductase activity, acting on paired donors, with incorporation or reduction of molecular oxygen"/>
    <property type="evidence" value="ECO:0007669"/>
    <property type="project" value="InterPro"/>
</dbReference>
<keyword evidence="7 9" id="KW-0503">Monooxygenase</keyword>
<keyword evidence="4 8" id="KW-0479">Metal-binding</keyword>
<dbReference type="GO" id="GO:0005506">
    <property type="term" value="F:iron ion binding"/>
    <property type="evidence" value="ECO:0007669"/>
    <property type="project" value="InterPro"/>
</dbReference>
<proteinExistence type="inferred from homology"/>
<reference evidence="11 12" key="1">
    <citation type="submission" date="2017-06" db="EMBL/GenBank/DDBJ databases">
        <authorList>
            <person name="Kim H.J."/>
            <person name="Triplett B.A."/>
        </authorList>
    </citation>
    <scope>NUCLEOTIDE SEQUENCE [LARGE SCALE GENOMIC DNA]</scope>
    <source>
        <strain evidence="11 12">DSM 45207</strain>
    </source>
</reference>
<evidence type="ECO:0000256" key="1">
    <source>
        <dbReference type="ARBA" id="ARBA00001971"/>
    </source>
</evidence>
<dbReference type="RefSeq" id="WP_089301880.1">
    <property type="nucleotide sequence ID" value="NZ_FZNW01000012.1"/>
</dbReference>
<dbReference type="PANTHER" id="PTHR24286">
    <property type="entry name" value="CYTOCHROME P450 26"/>
    <property type="match status" value="1"/>
</dbReference>
<dbReference type="SUPFAM" id="SSF48264">
    <property type="entry name" value="Cytochrome P450"/>
    <property type="match status" value="1"/>
</dbReference>
<dbReference type="Pfam" id="PF00067">
    <property type="entry name" value="p450"/>
    <property type="match status" value="2"/>
</dbReference>